<feature type="compositionally biased region" description="Pro residues" evidence="6">
    <location>
        <begin position="593"/>
        <end position="604"/>
    </location>
</feature>
<organism evidence="8 9">
    <name type="scientific">Tilletia indica</name>
    <dbReference type="NCBI Taxonomy" id="43049"/>
    <lineage>
        <taxon>Eukaryota</taxon>
        <taxon>Fungi</taxon>
        <taxon>Dikarya</taxon>
        <taxon>Basidiomycota</taxon>
        <taxon>Ustilaginomycotina</taxon>
        <taxon>Exobasidiomycetes</taxon>
        <taxon>Tilletiales</taxon>
        <taxon>Tilletiaceae</taxon>
        <taxon>Tilletia</taxon>
    </lineage>
</organism>
<accession>A0A177TTG4</accession>
<feature type="transmembrane region" description="Helical" evidence="7">
    <location>
        <begin position="153"/>
        <end position="174"/>
    </location>
</feature>
<feature type="transmembrane region" description="Helical" evidence="7">
    <location>
        <begin position="114"/>
        <end position="133"/>
    </location>
</feature>
<dbReference type="Gene3D" id="1.20.1250.20">
    <property type="entry name" value="MFS general substrate transporter like domains"/>
    <property type="match status" value="1"/>
</dbReference>
<feature type="transmembrane region" description="Helical" evidence="7">
    <location>
        <begin position="439"/>
        <end position="463"/>
    </location>
</feature>
<comment type="subcellular location">
    <subcellularLocation>
        <location evidence="1">Membrane</location>
        <topology evidence="1">Multi-pass membrane protein</topology>
    </subcellularLocation>
</comment>
<evidence type="ECO:0000256" key="6">
    <source>
        <dbReference type="SAM" id="MobiDB-lite"/>
    </source>
</evidence>
<dbReference type="GO" id="GO:0005886">
    <property type="term" value="C:plasma membrane"/>
    <property type="evidence" value="ECO:0007669"/>
    <property type="project" value="TreeGrafter"/>
</dbReference>
<dbReference type="EMBL" id="LWDF02000006">
    <property type="protein sequence ID" value="KAE8260683.1"/>
    <property type="molecule type" value="Genomic_DNA"/>
</dbReference>
<keyword evidence="9" id="KW-1185">Reference proteome</keyword>
<keyword evidence="3 7" id="KW-0812">Transmembrane</keyword>
<feature type="region of interest" description="Disordered" evidence="6">
    <location>
        <begin position="593"/>
        <end position="626"/>
    </location>
</feature>
<name>A0A177TTG4_9BASI</name>
<feature type="transmembrane region" description="Helical" evidence="7">
    <location>
        <begin position="42"/>
        <end position="59"/>
    </location>
</feature>
<feature type="compositionally biased region" description="Polar residues" evidence="6">
    <location>
        <begin position="493"/>
        <end position="513"/>
    </location>
</feature>
<feature type="transmembrane region" description="Helical" evidence="7">
    <location>
        <begin position="320"/>
        <end position="341"/>
    </location>
</feature>
<dbReference type="AlphaFoldDB" id="A0A177TTG4"/>
<feature type="transmembrane region" description="Helical" evidence="7">
    <location>
        <begin position="411"/>
        <end position="433"/>
    </location>
</feature>
<dbReference type="InterPro" id="IPR036259">
    <property type="entry name" value="MFS_trans_sf"/>
</dbReference>
<evidence type="ECO:0000313" key="8">
    <source>
        <dbReference type="EMBL" id="KAE8260683.1"/>
    </source>
</evidence>
<dbReference type="PANTHER" id="PTHR19432">
    <property type="entry name" value="SUGAR TRANSPORTER"/>
    <property type="match status" value="1"/>
</dbReference>
<reference evidence="8" key="2">
    <citation type="journal article" date="2019" name="IMA Fungus">
        <title>Genome sequencing and comparison of five Tilletia species to identify candidate genes for the detection of regulated species infecting wheat.</title>
        <authorList>
            <person name="Nguyen H.D.T."/>
            <person name="Sultana T."/>
            <person name="Kesanakurti P."/>
            <person name="Hambleton S."/>
        </authorList>
    </citation>
    <scope>NUCLEOTIDE SEQUENCE</scope>
    <source>
        <strain evidence="8">DAOMC 236416</strain>
    </source>
</reference>
<dbReference type="SUPFAM" id="SSF103473">
    <property type="entry name" value="MFS general substrate transporter"/>
    <property type="match status" value="1"/>
</dbReference>
<dbReference type="Proteomes" id="UP000077521">
    <property type="component" value="Unassembled WGS sequence"/>
</dbReference>
<comment type="caution">
    <text evidence="8">The sequence shown here is derived from an EMBL/GenBank/DDBJ whole genome shotgun (WGS) entry which is preliminary data.</text>
</comment>
<proteinExistence type="predicted"/>
<gene>
    <name evidence="8" type="ORF">A4X13_0g193</name>
</gene>
<evidence type="ECO:0000256" key="2">
    <source>
        <dbReference type="ARBA" id="ARBA00022448"/>
    </source>
</evidence>
<evidence type="ECO:0000256" key="7">
    <source>
        <dbReference type="SAM" id="Phobius"/>
    </source>
</evidence>
<feature type="transmembrane region" description="Helical" evidence="7">
    <location>
        <begin position="79"/>
        <end position="102"/>
    </location>
</feature>
<feature type="transmembrane region" description="Helical" evidence="7">
    <location>
        <begin position="632"/>
        <end position="652"/>
    </location>
</feature>
<reference evidence="8" key="1">
    <citation type="submission" date="2016-04" db="EMBL/GenBank/DDBJ databases">
        <authorList>
            <person name="Nguyen H.D."/>
            <person name="Samba Siva P."/>
            <person name="Cullis J."/>
            <person name="Levesque C.A."/>
            <person name="Hambleton S."/>
        </authorList>
    </citation>
    <scope>NUCLEOTIDE SEQUENCE</scope>
    <source>
        <strain evidence="8">DAOMC 236416</strain>
    </source>
</reference>
<evidence type="ECO:0000256" key="1">
    <source>
        <dbReference type="ARBA" id="ARBA00004141"/>
    </source>
</evidence>
<evidence type="ECO:0000256" key="3">
    <source>
        <dbReference type="ARBA" id="ARBA00022692"/>
    </source>
</evidence>
<keyword evidence="4 7" id="KW-1133">Transmembrane helix</keyword>
<evidence type="ECO:0000256" key="5">
    <source>
        <dbReference type="ARBA" id="ARBA00023136"/>
    </source>
</evidence>
<evidence type="ECO:0000256" key="4">
    <source>
        <dbReference type="ARBA" id="ARBA00022989"/>
    </source>
</evidence>
<feature type="transmembrane region" description="Helical" evidence="7">
    <location>
        <begin position="565"/>
        <end position="585"/>
    </location>
</feature>
<feature type="region of interest" description="Disordered" evidence="6">
    <location>
        <begin position="481"/>
        <end position="551"/>
    </location>
</feature>
<protein>
    <submittedName>
        <fullName evidence="8">Uncharacterized protein</fullName>
    </submittedName>
</protein>
<keyword evidence="2" id="KW-0813">Transport</keyword>
<keyword evidence="5 7" id="KW-0472">Membrane</keyword>
<dbReference type="PANTHER" id="PTHR19432:SF91">
    <property type="entry name" value="GENERAL ALPHA-GLUCOSIDE PERMEASE"/>
    <property type="match status" value="1"/>
</dbReference>
<evidence type="ECO:0000313" key="9">
    <source>
        <dbReference type="Proteomes" id="UP000077521"/>
    </source>
</evidence>
<feature type="compositionally biased region" description="Basic and acidic residues" evidence="6">
    <location>
        <begin position="532"/>
        <end position="551"/>
    </location>
</feature>
<feature type="transmembrane region" description="Helical" evidence="7">
    <location>
        <begin position="370"/>
        <end position="390"/>
    </location>
</feature>
<dbReference type="GO" id="GO:0008506">
    <property type="term" value="F:sucrose:proton symporter activity"/>
    <property type="evidence" value="ECO:0007669"/>
    <property type="project" value="TreeGrafter"/>
</dbReference>
<dbReference type="Pfam" id="PF13347">
    <property type="entry name" value="MFS_2"/>
    <property type="match status" value="1"/>
</dbReference>
<sequence length="672" mass="71486">MVGGGGGTLGGPQMYPPAAPALNSRSASHGSETTPRLRGDPALYIPLLALGTLGIQLVWSTEMAFASPYLLELGLSKASMAAVFVAGPLSGLLVQPIVGATSDRCTHRWGRRRPYLAVAVALCAGSLLLLGYARSLSHTLLLSRNQTSADRLTLFFAVISIFGIDFSVNAVMSVDRALILDILPAGQQALGNAWALRLTSVGLLLGFLIGNIDLPHTFPFSWLSLIWSSSYPDGAPASEAQIKCMSVFTASLLLITHALTAYAAVEQVYVASTEQRSESDSRASGKLSSWVQATIQPLRELRQTAISLPEPIWMVFKVQFFNWIAMYPLLFWGTVWIGSIYRQQESSQPGNPNDASEIAERGTRLGSLAMFYQSSVSLLISIILPLVLPATLSNRATAGTRIPVLGFELPIWNVSLPSLWALSHFCFALSMLFTWPASWWSSTTVALAVIAGTGFSVATANWIPFSLLGILVHQAEDGGQGVPGSEAERLLSGPNSRRNSSQSGARVRQQGNGRDTAVDDEDEDLDALSFGADRDVEQAREQRLRAGRRDGEDTHAGAVLGLHNVSIVAGQLVVTAISSLVFALMDTPAPALPPSPADPKPSSNPAPSASLPLPLPPRLRREGVAPHADPDAIGMVLRIGILSAAIAGVLALRLRAKMAAMEAAVGHPSRTS</sequence>